<evidence type="ECO:0000313" key="2">
    <source>
        <dbReference type="Proteomes" id="UP000241848"/>
    </source>
</evidence>
<comment type="caution">
    <text evidence="1">The sequence shown here is derived from an EMBL/GenBank/DDBJ whole genome shotgun (WGS) entry which is preliminary data.</text>
</comment>
<sequence>MSVALSPLRVGPGLGDLHRWHRSDLVVGAGKHLYARERLSSLHSSAALLVLFGACGDGGV</sequence>
<evidence type="ECO:0000313" key="1">
    <source>
        <dbReference type="EMBL" id="PSR21891.1"/>
    </source>
</evidence>
<organism evidence="1 2">
    <name type="scientific">Sulfobacillus acidophilus</name>
    <dbReference type="NCBI Taxonomy" id="53633"/>
    <lineage>
        <taxon>Bacteria</taxon>
        <taxon>Bacillati</taxon>
        <taxon>Bacillota</taxon>
        <taxon>Clostridia</taxon>
        <taxon>Eubacteriales</taxon>
        <taxon>Clostridiales Family XVII. Incertae Sedis</taxon>
        <taxon>Sulfobacillus</taxon>
    </lineage>
</organism>
<reference evidence="1 2" key="1">
    <citation type="journal article" date="2014" name="BMC Genomics">
        <title>Comparison of environmental and isolate Sulfobacillus genomes reveals diverse carbon, sulfur, nitrogen, and hydrogen metabolisms.</title>
        <authorList>
            <person name="Justice N.B."/>
            <person name="Norman A."/>
            <person name="Brown C.T."/>
            <person name="Singh A."/>
            <person name="Thomas B.C."/>
            <person name="Banfield J.F."/>
        </authorList>
    </citation>
    <scope>NUCLEOTIDE SEQUENCE [LARGE SCALE GENOMIC DNA]</scope>
    <source>
        <strain evidence="1">AMDSBA3</strain>
    </source>
</reference>
<dbReference type="Proteomes" id="UP000241848">
    <property type="component" value="Unassembled WGS sequence"/>
</dbReference>
<accession>A0A2T2WI22</accession>
<gene>
    <name evidence="1" type="ORF">C7B45_08890</name>
</gene>
<proteinExistence type="predicted"/>
<name>A0A2T2WI22_9FIRM</name>
<protein>
    <submittedName>
        <fullName evidence="1">Uncharacterized protein</fullName>
    </submittedName>
</protein>
<dbReference type="EMBL" id="PXYV01000025">
    <property type="protein sequence ID" value="PSR21891.1"/>
    <property type="molecule type" value="Genomic_DNA"/>
</dbReference>
<dbReference type="AlphaFoldDB" id="A0A2T2WI22"/>